<organism evidence="9 10">
    <name type="scientific">Nocardiopsis codii</name>
    <dbReference type="NCBI Taxonomy" id="3065942"/>
    <lineage>
        <taxon>Bacteria</taxon>
        <taxon>Bacillati</taxon>
        <taxon>Actinomycetota</taxon>
        <taxon>Actinomycetes</taxon>
        <taxon>Streptosporangiales</taxon>
        <taxon>Nocardiopsidaceae</taxon>
        <taxon>Nocardiopsis</taxon>
    </lineage>
</organism>
<keyword evidence="7" id="KW-0732">Signal</keyword>
<proteinExistence type="inferred from homology"/>
<dbReference type="Pfam" id="PF00720">
    <property type="entry name" value="SSI"/>
    <property type="match status" value="1"/>
</dbReference>
<comment type="subcellular location">
    <subcellularLocation>
        <location evidence="1">Secreted</location>
    </subcellularLocation>
</comment>
<feature type="domain" description="Subtilisin inhibitor" evidence="8">
    <location>
        <begin position="56"/>
        <end position="114"/>
    </location>
</feature>
<feature type="chain" id="PRO_5045569218" evidence="7">
    <location>
        <begin position="38"/>
        <end position="137"/>
    </location>
</feature>
<protein>
    <submittedName>
        <fullName evidence="9">SSI family serine proteinase inhibitor</fullName>
    </submittedName>
</protein>
<dbReference type="SUPFAM" id="SSF55399">
    <property type="entry name" value="Subtilisin inhibitor"/>
    <property type="match status" value="1"/>
</dbReference>
<reference evidence="9 10" key="1">
    <citation type="submission" date="2023-08" db="EMBL/GenBank/DDBJ databases">
        <authorList>
            <person name="Girao M."/>
            <person name="Carvalho M.F."/>
        </authorList>
    </citation>
    <scope>NUCLEOTIDE SEQUENCE [LARGE SCALE GENOMIC DNA]</scope>
    <source>
        <strain evidence="9 10">CT-R113</strain>
    </source>
</reference>
<dbReference type="Gene3D" id="3.30.350.10">
    <property type="entry name" value="Subtilisin inhibitor-like"/>
    <property type="match status" value="1"/>
</dbReference>
<evidence type="ECO:0000256" key="4">
    <source>
        <dbReference type="ARBA" id="ARBA00022690"/>
    </source>
</evidence>
<evidence type="ECO:0000256" key="5">
    <source>
        <dbReference type="ARBA" id="ARBA00022900"/>
    </source>
</evidence>
<evidence type="ECO:0000256" key="3">
    <source>
        <dbReference type="ARBA" id="ARBA00022525"/>
    </source>
</evidence>
<comment type="similarity">
    <text evidence="2">Belongs to the protease inhibitor I16 (SSI) family.</text>
</comment>
<evidence type="ECO:0000256" key="6">
    <source>
        <dbReference type="ARBA" id="ARBA00023157"/>
    </source>
</evidence>
<keyword evidence="6" id="KW-1015">Disulfide bond</keyword>
<keyword evidence="10" id="KW-1185">Reference proteome</keyword>
<name>A0ABU7K1W4_9ACTN</name>
<evidence type="ECO:0000259" key="8">
    <source>
        <dbReference type="Pfam" id="PF00720"/>
    </source>
</evidence>
<sequence>MRGVLIIRTPGAVVHRTALALVATAALSLAFAAPAHAVQTERTVATSHTLSIRSLSSGETRQVTLECRPTGGNHPEAERACAAITGAGSIAQTKGEDGPCPMIYDPVVAVAEGSESYEEEFANSCALLGGKGPVYDF</sequence>
<evidence type="ECO:0000313" key="9">
    <source>
        <dbReference type="EMBL" id="MEE2036238.1"/>
    </source>
</evidence>
<keyword evidence="3" id="KW-0964">Secreted</keyword>
<keyword evidence="5" id="KW-0722">Serine protease inhibitor</keyword>
<feature type="signal peptide" evidence="7">
    <location>
        <begin position="1"/>
        <end position="37"/>
    </location>
</feature>
<evidence type="ECO:0000256" key="1">
    <source>
        <dbReference type="ARBA" id="ARBA00004613"/>
    </source>
</evidence>
<dbReference type="InterPro" id="IPR023549">
    <property type="entry name" value="Subtilisin_inhibitor"/>
</dbReference>
<dbReference type="EMBL" id="JAUZMY010000002">
    <property type="protein sequence ID" value="MEE2036238.1"/>
    <property type="molecule type" value="Genomic_DNA"/>
</dbReference>
<evidence type="ECO:0000256" key="2">
    <source>
        <dbReference type="ARBA" id="ARBA00010472"/>
    </source>
</evidence>
<comment type="caution">
    <text evidence="9">The sequence shown here is derived from an EMBL/GenBank/DDBJ whole genome shotgun (WGS) entry which is preliminary data.</text>
</comment>
<keyword evidence="4" id="KW-0646">Protease inhibitor</keyword>
<accession>A0ABU7K1W4</accession>
<evidence type="ECO:0000313" key="10">
    <source>
        <dbReference type="Proteomes" id="UP001356095"/>
    </source>
</evidence>
<gene>
    <name evidence="9" type="ORF">Q8791_03260</name>
</gene>
<evidence type="ECO:0000256" key="7">
    <source>
        <dbReference type="SAM" id="SignalP"/>
    </source>
</evidence>
<dbReference type="Proteomes" id="UP001356095">
    <property type="component" value="Unassembled WGS sequence"/>
</dbReference>
<dbReference type="InterPro" id="IPR036819">
    <property type="entry name" value="Subtilisin_inhibitor-like_sf"/>
</dbReference>